<dbReference type="Pfam" id="PF07885">
    <property type="entry name" value="Ion_trans_2"/>
    <property type="match status" value="1"/>
</dbReference>
<evidence type="ECO:0000256" key="2">
    <source>
        <dbReference type="ARBA" id="ARBA00022448"/>
    </source>
</evidence>
<name>A0A174DJR4_9ACTN</name>
<dbReference type="SUPFAM" id="SSF81324">
    <property type="entry name" value="Voltage-gated potassium channels"/>
    <property type="match status" value="1"/>
</dbReference>
<comment type="subcellular location">
    <subcellularLocation>
        <location evidence="1">Membrane</location>
        <topology evidence="1">Multi-pass membrane protein</topology>
    </subcellularLocation>
</comment>
<keyword evidence="2" id="KW-0813">Transport</keyword>
<dbReference type="GO" id="GO:0030322">
    <property type="term" value="P:stabilization of membrane potential"/>
    <property type="evidence" value="ECO:0007669"/>
    <property type="project" value="TreeGrafter"/>
</dbReference>
<keyword evidence="3 8" id="KW-0812">Transmembrane</keyword>
<keyword evidence="5" id="KW-0406">Ion transport</keyword>
<dbReference type="GO" id="GO:0022841">
    <property type="term" value="F:potassium ion leak channel activity"/>
    <property type="evidence" value="ECO:0007669"/>
    <property type="project" value="TreeGrafter"/>
</dbReference>
<proteinExistence type="predicted"/>
<dbReference type="Proteomes" id="UP000095468">
    <property type="component" value="Unassembled WGS sequence"/>
</dbReference>
<keyword evidence="6 8" id="KW-0472">Membrane</keyword>
<reference evidence="10 11" key="1">
    <citation type="submission" date="2015-09" db="EMBL/GenBank/DDBJ databases">
        <authorList>
            <consortium name="Pathogen Informatics"/>
        </authorList>
    </citation>
    <scope>NUCLEOTIDE SEQUENCE [LARGE SCALE GENOMIC DNA]</scope>
    <source>
        <strain evidence="10 11">2789STDY5608823</strain>
    </source>
</reference>
<evidence type="ECO:0000256" key="3">
    <source>
        <dbReference type="ARBA" id="ARBA00022692"/>
    </source>
</evidence>
<dbReference type="Gene3D" id="1.10.287.70">
    <property type="match status" value="1"/>
</dbReference>
<keyword evidence="7" id="KW-0407">Ion channel</keyword>
<feature type="transmembrane region" description="Helical" evidence="8">
    <location>
        <begin position="16"/>
        <end position="36"/>
    </location>
</feature>
<feature type="domain" description="Potassium channel" evidence="9">
    <location>
        <begin position="23"/>
        <end position="95"/>
    </location>
</feature>
<evidence type="ECO:0000256" key="8">
    <source>
        <dbReference type="SAM" id="Phobius"/>
    </source>
</evidence>
<dbReference type="InterPro" id="IPR003280">
    <property type="entry name" value="2pore_dom_K_chnl"/>
</dbReference>
<evidence type="ECO:0000313" key="10">
    <source>
        <dbReference type="EMBL" id="CUO24266.1"/>
    </source>
</evidence>
<accession>A0A174DJR4</accession>
<feature type="transmembrane region" description="Helical" evidence="8">
    <location>
        <begin position="73"/>
        <end position="95"/>
    </location>
</feature>
<keyword evidence="4 8" id="KW-1133">Transmembrane helix</keyword>
<evidence type="ECO:0000256" key="1">
    <source>
        <dbReference type="ARBA" id="ARBA00004141"/>
    </source>
</evidence>
<evidence type="ECO:0000256" key="6">
    <source>
        <dbReference type="ARBA" id="ARBA00023136"/>
    </source>
</evidence>
<dbReference type="PANTHER" id="PTHR11003">
    <property type="entry name" value="POTASSIUM CHANNEL, SUBFAMILY K"/>
    <property type="match status" value="1"/>
</dbReference>
<dbReference type="GO" id="GO:0015271">
    <property type="term" value="F:outward rectifier potassium channel activity"/>
    <property type="evidence" value="ECO:0007669"/>
    <property type="project" value="TreeGrafter"/>
</dbReference>
<sequence>MKKLRTLADVLRQAGFARITGLFLIFYLLCSTAVWLSEPTTLTFGDGLWFSFETVSTIGFGDIPAETPVARGITVILSVISIFYIAMLTGVAVNYCNTLIKMRQKDTMARFMDDLEHLEELDRDELADLSRRVREYRRRQR</sequence>
<evidence type="ECO:0000259" key="9">
    <source>
        <dbReference type="Pfam" id="PF07885"/>
    </source>
</evidence>
<gene>
    <name evidence="10" type="ORF">ERS852381_01266</name>
</gene>
<organism evidence="10 11">
    <name type="scientific">Collinsella aerofaciens</name>
    <dbReference type="NCBI Taxonomy" id="74426"/>
    <lineage>
        <taxon>Bacteria</taxon>
        <taxon>Bacillati</taxon>
        <taxon>Actinomycetota</taxon>
        <taxon>Coriobacteriia</taxon>
        <taxon>Coriobacteriales</taxon>
        <taxon>Coriobacteriaceae</taxon>
        <taxon>Collinsella</taxon>
    </lineage>
</organism>
<evidence type="ECO:0000256" key="4">
    <source>
        <dbReference type="ARBA" id="ARBA00022989"/>
    </source>
</evidence>
<evidence type="ECO:0000256" key="7">
    <source>
        <dbReference type="ARBA" id="ARBA00023303"/>
    </source>
</evidence>
<evidence type="ECO:0000313" key="11">
    <source>
        <dbReference type="Proteomes" id="UP000095468"/>
    </source>
</evidence>
<dbReference type="RefSeq" id="WP_055286689.1">
    <property type="nucleotide sequence ID" value="NZ_CYYP01000010.1"/>
</dbReference>
<dbReference type="EMBL" id="CYYP01000010">
    <property type="protein sequence ID" value="CUO24266.1"/>
    <property type="molecule type" value="Genomic_DNA"/>
</dbReference>
<dbReference type="AlphaFoldDB" id="A0A174DJR4"/>
<evidence type="ECO:0000256" key="5">
    <source>
        <dbReference type="ARBA" id="ARBA00023065"/>
    </source>
</evidence>
<dbReference type="GO" id="GO:0005886">
    <property type="term" value="C:plasma membrane"/>
    <property type="evidence" value="ECO:0007669"/>
    <property type="project" value="TreeGrafter"/>
</dbReference>
<protein>
    <submittedName>
        <fullName evidence="10">Ion channel</fullName>
    </submittedName>
</protein>
<dbReference type="InterPro" id="IPR013099">
    <property type="entry name" value="K_chnl_dom"/>
</dbReference>
<dbReference type="PANTHER" id="PTHR11003:SF345">
    <property type="entry name" value="TWIK FAMILY OF POTASSIUM CHANNELS PROTEIN 18"/>
    <property type="match status" value="1"/>
</dbReference>